<feature type="short sequence motif" description="Meso-diaminopimelate recognition motif" evidence="7">
    <location>
        <begin position="402"/>
        <end position="405"/>
    </location>
</feature>
<comment type="function">
    <text evidence="7">Catalyzes the addition of meso-diaminopimelic acid to the nucleotide precursor UDP-N-acetylmuramoyl-L-alanyl-D-glutamate (UMAG) in the biosynthesis of bacterial cell-wall peptidoglycan.</text>
</comment>
<evidence type="ECO:0000256" key="3">
    <source>
        <dbReference type="ARBA" id="ARBA00022960"/>
    </source>
</evidence>
<keyword evidence="2 7" id="KW-0132">Cell division</keyword>
<dbReference type="GO" id="GO:0000287">
    <property type="term" value="F:magnesium ion binding"/>
    <property type="evidence" value="ECO:0007669"/>
    <property type="project" value="UniProtKB-UniRule"/>
</dbReference>
<dbReference type="GO" id="GO:0071555">
    <property type="term" value="P:cell wall organization"/>
    <property type="evidence" value="ECO:0007669"/>
    <property type="project" value="UniProtKB-KW"/>
</dbReference>
<evidence type="ECO:0000256" key="8">
    <source>
        <dbReference type="RuleBase" id="RU004135"/>
    </source>
</evidence>
<proteinExistence type="inferred from homology"/>
<dbReference type="GeneID" id="93484706"/>
<evidence type="ECO:0000256" key="7">
    <source>
        <dbReference type="HAMAP-Rule" id="MF_00208"/>
    </source>
</evidence>
<dbReference type="Proteomes" id="UP000032046">
    <property type="component" value="Unassembled WGS sequence"/>
</dbReference>
<keyword evidence="7" id="KW-0067">ATP-binding</keyword>
<evidence type="ECO:0000256" key="5">
    <source>
        <dbReference type="ARBA" id="ARBA00023306"/>
    </source>
</evidence>
<evidence type="ECO:0000256" key="6">
    <source>
        <dbReference type="ARBA" id="ARBA00023316"/>
    </source>
</evidence>
<accession>A0A0D0J1N0</accession>
<evidence type="ECO:0000259" key="11">
    <source>
        <dbReference type="Pfam" id="PF08245"/>
    </source>
</evidence>
<dbReference type="RefSeq" id="WP_022316034.1">
    <property type="nucleotide sequence ID" value="NZ_JALFDM010000059.1"/>
</dbReference>
<feature type="binding site" evidence="7">
    <location>
        <position position="378"/>
    </location>
    <ligand>
        <name>meso-2,6-diaminopimelate</name>
        <dbReference type="ChEBI" id="CHEBI:57791"/>
    </ligand>
</feature>
<dbReference type="GO" id="GO:0008765">
    <property type="term" value="F:UDP-N-acetylmuramoylalanyl-D-glutamate-2,6-diaminopimelate ligase activity"/>
    <property type="evidence" value="ECO:0007669"/>
    <property type="project" value="UniProtKB-UniRule"/>
</dbReference>
<feature type="binding site" evidence="7">
    <location>
        <begin position="111"/>
        <end position="117"/>
    </location>
    <ligand>
        <name>ATP</name>
        <dbReference type="ChEBI" id="CHEBI:30616"/>
    </ligand>
</feature>
<feature type="binding site" evidence="7">
    <location>
        <position position="459"/>
    </location>
    <ligand>
        <name>meso-2,6-diaminopimelate</name>
        <dbReference type="ChEBI" id="CHEBI:57791"/>
    </ligand>
</feature>
<comment type="pathway">
    <text evidence="7 8">Cell wall biogenesis; peptidoglycan biosynthesis.</text>
</comment>
<feature type="binding site" evidence="7">
    <location>
        <begin position="402"/>
        <end position="405"/>
    </location>
    <ligand>
        <name>meso-2,6-diaminopimelate</name>
        <dbReference type="ChEBI" id="CHEBI:57791"/>
    </ligand>
</feature>
<dbReference type="GO" id="GO:0009252">
    <property type="term" value="P:peptidoglycan biosynthetic process"/>
    <property type="evidence" value="ECO:0007669"/>
    <property type="project" value="UniProtKB-UniRule"/>
</dbReference>
<dbReference type="SUPFAM" id="SSF63418">
    <property type="entry name" value="MurE/MurF N-terminal domain"/>
    <property type="match status" value="1"/>
</dbReference>
<keyword evidence="7" id="KW-0460">Magnesium</keyword>
<keyword evidence="7" id="KW-0963">Cytoplasm</keyword>
<reference evidence="12 13" key="1">
    <citation type="submission" date="2015-01" db="EMBL/GenBank/DDBJ databases">
        <title>Comparative genomics of non-oral Prevotella species.</title>
        <authorList>
            <person name="Accetto T."/>
            <person name="Nograsek B."/>
            <person name="Avgustin G."/>
        </authorList>
    </citation>
    <scope>NUCLEOTIDE SEQUENCE [LARGE SCALE GENOMIC DNA]</scope>
    <source>
        <strain evidence="12 13">P5-119</strain>
    </source>
</reference>
<dbReference type="Pfam" id="PF01225">
    <property type="entry name" value="Mur_ligase"/>
    <property type="match status" value="1"/>
</dbReference>
<dbReference type="Pfam" id="PF08245">
    <property type="entry name" value="Mur_ligase_M"/>
    <property type="match status" value="1"/>
</dbReference>
<comment type="similarity">
    <text evidence="1 7">Belongs to the MurCDEF family. MurE subfamily.</text>
</comment>
<evidence type="ECO:0000256" key="2">
    <source>
        <dbReference type="ARBA" id="ARBA00022618"/>
    </source>
</evidence>
<dbReference type="PANTHER" id="PTHR23135:SF4">
    <property type="entry name" value="UDP-N-ACETYLMURAMOYL-L-ALANYL-D-GLUTAMATE--2,6-DIAMINOPIMELATE LIGASE MURE HOMOLOG, CHLOROPLASTIC"/>
    <property type="match status" value="1"/>
</dbReference>
<sequence>MVLEELIKGLKTVSVCGQTDIEITGVNIDSRRIKEGHLFIAQRGTQVDGHKFIPKAIELGAKAVLCEVLPEEKAEGVTYVQVESTEDVAGKVATIFYGDPSRKLKLVGVTGTNGKTTIATLLYNMFRKLGYKCGLLSTVCNYIEDEAVPADHTTPDPIELNYLLSRMVDAGCQYAFMECSSHAIAQKRIGGLDFAGGLFTNLTRDHLDYHKTFENYRNAKKAFFDQLPKTAFAITNADDKNGMVMVQNTKATVKTYSTRTMADFKAKILECHFGGMYLEIDGREVGVQFIGKFNVSNLLAVYGAAVMLGEKPENVLLVMSTLKSVSGRLDPIQSPEGYTAIVDYAHTPDALENVLNAIHEVLEGKGHVITVCGAGGNRDKGKRPLMAQEAVKQSDKVIITSDNPRFEEPQDIINDMLAGLDDQQMKKVVSIVDRREAIRTACMLAQKGDVILVAGKGHEDYQEIKGVKHHFDDKEVLREAMGIK</sequence>
<dbReference type="InterPro" id="IPR035911">
    <property type="entry name" value="MurE/MurF_N"/>
</dbReference>
<organism evidence="12 13">
    <name type="scientific">Prevotella pectinovora</name>
    <dbReference type="NCBI Taxonomy" id="1602169"/>
    <lineage>
        <taxon>Bacteria</taxon>
        <taxon>Pseudomonadati</taxon>
        <taxon>Bacteroidota</taxon>
        <taxon>Bacteroidia</taxon>
        <taxon>Bacteroidales</taxon>
        <taxon>Prevotellaceae</taxon>
        <taxon>Prevotella</taxon>
    </lineage>
</organism>
<feature type="binding site" evidence="7">
    <location>
        <position position="186"/>
    </location>
    <ligand>
        <name>UDP-N-acetyl-alpha-D-muramoyl-L-alanyl-D-glutamate</name>
        <dbReference type="ChEBI" id="CHEBI:83900"/>
    </ligand>
</feature>
<dbReference type="GO" id="GO:0005524">
    <property type="term" value="F:ATP binding"/>
    <property type="evidence" value="ECO:0007669"/>
    <property type="project" value="UniProtKB-UniRule"/>
</dbReference>
<dbReference type="NCBIfam" id="NF001124">
    <property type="entry name" value="PRK00139.1-2"/>
    <property type="match status" value="1"/>
</dbReference>
<evidence type="ECO:0000259" key="10">
    <source>
        <dbReference type="Pfam" id="PF02875"/>
    </source>
</evidence>
<keyword evidence="4 7" id="KW-0573">Peptidoglycan synthesis</keyword>
<keyword evidence="7 12" id="KW-0436">Ligase</keyword>
<dbReference type="GO" id="GO:0051301">
    <property type="term" value="P:cell division"/>
    <property type="evidence" value="ECO:0007669"/>
    <property type="project" value="UniProtKB-KW"/>
</dbReference>
<evidence type="ECO:0000259" key="9">
    <source>
        <dbReference type="Pfam" id="PF01225"/>
    </source>
</evidence>
<evidence type="ECO:0000256" key="4">
    <source>
        <dbReference type="ARBA" id="ARBA00022984"/>
    </source>
</evidence>
<feature type="domain" description="Mur ligase N-terminal catalytic" evidence="9">
    <location>
        <begin position="22"/>
        <end position="96"/>
    </location>
</feature>
<evidence type="ECO:0000256" key="1">
    <source>
        <dbReference type="ARBA" id="ARBA00005898"/>
    </source>
</evidence>
<comment type="cofactor">
    <cofactor evidence="7">
        <name>Mg(2+)</name>
        <dbReference type="ChEBI" id="CHEBI:18420"/>
    </cofactor>
</comment>
<dbReference type="InterPro" id="IPR004101">
    <property type="entry name" value="Mur_ligase_C"/>
</dbReference>
<gene>
    <name evidence="7" type="primary">murE</name>
    <name evidence="12" type="ORF">ST44_02760</name>
</gene>
<dbReference type="EMBL" id="JXQK01000031">
    <property type="protein sequence ID" value="KIP64145.1"/>
    <property type="molecule type" value="Genomic_DNA"/>
</dbReference>
<dbReference type="EC" id="6.3.2.13" evidence="7"/>
<dbReference type="Pfam" id="PF02875">
    <property type="entry name" value="Mur_ligase_C"/>
    <property type="match status" value="1"/>
</dbReference>
<keyword evidence="3 7" id="KW-0133">Cell shape</keyword>
<dbReference type="Gene3D" id="3.90.190.20">
    <property type="entry name" value="Mur ligase, C-terminal domain"/>
    <property type="match status" value="1"/>
</dbReference>
<dbReference type="InterPro" id="IPR000713">
    <property type="entry name" value="Mur_ligase_N"/>
</dbReference>
<feature type="domain" description="Mur ligase central" evidence="11">
    <location>
        <begin position="109"/>
        <end position="305"/>
    </location>
</feature>
<comment type="catalytic activity">
    <reaction evidence="7">
        <text>UDP-N-acetyl-alpha-D-muramoyl-L-alanyl-D-glutamate + meso-2,6-diaminopimelate + ATP = UDP-N-acetyl-alpha-D-muramoyl-L-alanyl-gamma-D-glutamyl-meso-2,6-diaminopimelate + ADP + phosphate + H(+)</text>
        <dbReference type="Rhea" id="RHEA:23676"/>
        <dbReference type="ChEBI" id="CHEBI:15378"/>
        <dbReference type="ChEBI" id="CHEBI:30616"/>
        <dbReference type="ChEBI" id="CHEBI:43474"/>
        <dbReference type="ChEBI" id="CHEBI:57791"/>
        <dbReference type="ChEBI" id="CHEBI:83900"/>
        <dbReference type="ChEBI" id="CHEBI:83905"/>
        <dbReference type="ChEBI" id="CHEBI:456216"/>
        <dbReference type="EC" id="6.3.2.13"/>
    </reaction>
</comment>
<comment type="PTM">
    <text evidence="7">Carboxylation is probably crucial for Mg(2+) binding and, consequently, for the gamma-phosphate positioning of ATP.</text>
</comment>
<keyword evidence="7" id="KW-0547">Nucleotide-binding</keyword>
<feature type="modified residue" description="N6-carboxylysine" evidence="7">
    <location>
        <position position="220"/>
    </location>
</feature>
<evidence type="ECO:0000313" key="13">
    <source>
        <dbReference type="Proteomes" id="UP000032046"/>
    </source>
</evidence>
<dbReference type="STRING" id="1602171.ST44_02760"/>
<dbReference type="NCBIfam" id="TIGR01085">
    <property type="entry name" value="murE"/>
    <property type="match status" value="1"/>
</dbReference>
<dbReference type="InterPro" id="IPR036615">
    <property type="entry name" value="Mur_ligase_C_dom_sf"/>
</dbReference>
<keyword evidence="6 7" id="KW-0961">Cell wall biogenesis/degradation</keyword>
<dbReference type="SUPFAM" id="SSF53244">
    <property type="entry name" value="MurD-like peptide ligases, peptide-binding domain"/>
    <property type="match status" value="1"/>
</dbReference>
<dbReference type="UniPathway" id="UPA00219"/>
<feature type="binding site" evidence="7">
    <location>
        <begin position="153"/>
        <end position="154"/>
    </location>
    <ligand>
        <name>UDP-N-acetyl-alpha-D-muramoyl-L-alanyl-D-glutamate</name>
        <dbReference type="ChEBI" id="CHEBI:83900"/>
    </ligand>
</feature>
<dbReference type="PANTHER" id="PTHR23135">
    <property type="entry name" value="MUR LIGASE FAMILY MEMBER"/>
    <property type="match status" value="1"/>
</dbReference>
<comment type="caution">
    <text evidence="7">Lacks conserved residue(s) required for the propagation of feature annotation.</text>
</comment>
<feature type="domain" description="Mur ligase C-terminal" evidence="10">
    <location>
        <begin position="327"/>
        <end position="457"/>
    </location>
</feature>
<keyword evidence="13" id="KW-1185">Reference proteome</keyword>
<feature type="binding site" evidence="7">
    <location>
        <position position="188"/>
    </location>
    <ligand>
        <name>UDP-N-acetyl-alpha-D-muramoyl-L-alanyl-D-glutamate</name>
        <dbReference type="ChEBI" id="CHEBI:83900"/>
    </ligand>
</feature>
<feature type="binding site" evidence="7">
    <location>
        <position position="455"/>
    </location>
    <ligand>
        <name>meso-2,6-diaminopimelate</name>
        <dbReference type="ChEBI" id="CHEBI:57791"/>
    </ligand>
</feature>
<dbReference type="InterPro" id="IPR036565">
    <property type="entry name" value="Mur-like_cat_sf"/>
</dbReference>
<feature type="binding site" evidence="7">
    <location>
        <position position="30"/>
    </location>
    <ligand>
        <name>UDP-N-acetyl-alpha-D-muramoyl-L-alanyl-D-glutamate</name>
        <dbReference type="ChEBI" id="CHEBI:83900"/>
    </ligand>
</feature>
<protein>
    <recommendedName>
        <fullName evidence="7">UDP-N-acetylmuramoyl-L-alanyl-D-glutamate--2,6-diaminopimelate ligase</fullName>
        <ecNumber evidence="7">6.3.2.13</ecNumber>
    </recommendedName>
    <alternativeName>
        <fullName evidence="7">Meso-A2pm-adding enzyme</fullName>
    </alternativeName>
    <alternativeName>
        <fullName evidence="7">Meso-diaminopimelate-adding enzyme</fullName>
    </alternativeName>
    <alternativeName>
        <fullName evidence="7">UDP-MurNAc-L-Ala-D-Glu:meso-diaminopimelate ligase</fullName>
    </alternativeName>
    <alternativeName>
        <fullName evidence="7">UDP-MurNAc-tripeptide synthetase</fullName>
    </alternativeName>
    <alternativeName>
        <fullName evidence="7">UDP-N-acetylmuramyl-tripeptide synthetase</fullName>
    </alternativeName>
</protein>
<keyword evidence="5 7" id="KW-0131">Cell cycle</keyword>
<dbReference type="GO" id="GO:0008360">
    <property type="term" value="P:regulation of cell shape"/>
    <property type="evidence" value="ECO:0007669"/>
    <property type="project" value="UniProtKB-KW"/>
</dbReference>
<dbReference type="InterPro" id="IPR013221">
    <property type="entry name" value="Mur_ligase_cen"/>
</dbReference>
<dbReference type="SUPFAM" id="SSF53623">
    <property type="entry name" value="MurD-like peptide ligases, catalytic domain"/>
    <property type="match status" value="1"/>
</dbReference>
<dbReference type="NCBIfam" id="NF001126">
    <property type="entry name" value="PRK00139.1-4"/>
    <property type="match status" value="1"/>
</dbReference>
<dbReference type="AlphaFoldDB" id="A0A0D0J1N0"/>
<dbReference type="HAMAP" id="MF_00208">
    <property type="entry name" value="MurE"/>
    <property type="match status" value="1"/>
</dbReference>
<comment type="subcellular location">
    <subcellularLocation>
        <location evidence="7 8">Cytoplasm</location>
    </subcellularLocation>
</comment>
<name>A0A0D0J1N0_9BACT</name>
<dbReference type="InterPro" id="IPR005761">
    <property type="entry name" value="UDP-N-AcMur-Glu-dNH2Pim_ligase"/>
</dbReference>
<comment type="caution">
    <text evidence="12">The sequence shown here is derived from an EMBL/GenBank/DDBJ whole genome shotgun (WGS) entry which is preliminary data.</text>
</comment>
<evidence type="ECO:0000313" key="12">
    <source>
        <dbReference type="EMBL" id="KIP64145.1"/>
    </source>
</evidence>
<dbReference type="GO" id="GO:0005737">
    <property type="term" value="C:cytoplasm"/>
    <property type="evidence" value="ECO:0007669"/>
    <property type="project" value="UniProtKB-SubCell"/>
</dbReference>
<dbReference type="Gene3D" id="3.40.1390.10">
    <property type="entry name" value="MurE/MurF, N-terminal domain"/>
    <property type="match status" value="1"/>
</dbReference>
<feature type="binding site" evidence="7">
    <location>
        <position position="180"/>
    </location>
    <ligand>
        <name>UDP-N-acetyl-alpha-D-muramoyl-L-alanyl-D-glutamate</name>
        <dbReference type="ChEBI" id="CHEBI:83900"/>
    </ligand>
</feature>
<dbReference type="Gene3D" id="3.40.1190.10">
    <property type="entry name" value="Mur-like, catalytic domain"/>
    <property type="match status" value="1"/>
</dbReference>